<dbReference type="PANTHER" id="PTHR11878">
    <property type="entry name" value="SODIUM/CALCIUM EXCHANGER"/>
    <property type="match status" value="1"/>
</dbReference>
<keyword evidence="12" id="KW-1185">Reference proteome</keyword>
<protein>
    <submittedName>
        <fullName evidence="11">Glycoside hydrolase family 48 protein</fullName>
    </submittedName>
</protein>
<dbReference type="InterPro" id="IPR008928">
    <property type="entry name" value="6-hairpin_glycosidase_sf"/>
</dbReference>
<evidence type="ECO:0000256" key="6">
    <source>
        <dbReference type="ARBA" id="ARBA00023065"/>
    </source>
</evidence>
<evidence type="ECO:0000256" key="3">
    <source>
        <dbReference type="ARBA" id="ARBA00022801"/>
    </source>
</evidence>
<keyword evidence="1" id="KW-0732">Signal</keyword>
<dbReference type="Pfam" id="PF03160">
    <property type="entry name" value="Calx-beta"/>
    <property type="match status" value="1"/>
</dbReference>
<gene>
    <name evidence="11" type="ORF">ACFFGX_14810</name>
</gene>
<accession>A0ABV6SMK5</accession>
<evidence type="ECO:0000256" key="9">
    <source>
        <dbReference type="ARBA" id="ARBA00023326"/>
    </source>
</evidence>
<organism evidence="11 12">
    <name type="scientific">Azorhizophilus paspali</name>
    <name type="common">Azotobacter paspali</name>
    <dbReference type="NCBI Taxonomy" id="69963"/>
    <lineage>
        <taxon>Bacteria</taxon>
        <taxon>Pseudomonadati</taxon>
        <taxon>Pseudomonadota</taxon>
        <taxon>Gammaproteobacteria</taxon>
        <taxon>Pseudomonadales</taxon>
        <taxon>Pseudomonadaceae</taxon>
        <taxon>Azorhizophilus</taxon>
    </lineage>
</organism>
<keyword evidence="7" id="KW-0119">Carbohydrate metabolism</keyword>
<evidence type="ECO:0000313" key="11">
    <source>
        <dbReference type="EMBL" id="MFC0710765.1"/>
    </source>
</evidence>
<dbReference type="InterPro" id="IPR027390">
    <property type="entry name" value="Endoglucanase_F_dom3"/>
</dbReference>
<evidence type="ECO:0000256" key="7">
    <source>
        <dbReference type="ARBA" id="ARBA00023277"/>
    </source>
</evidence>
<evidence type="ECO:0000256" key="2">
    <source>
        <dbReference type="ARBA" id="ARBA00022737"/>
    </source>
</evidence>
<evidence type="ECO:0000256" key="8">
    <source>
        <dbReference type="ARBA" id="ARBA00023295"/>
    </source>
</evidence>
<dbReference type="SUPFAM" id="SSF48208">
    <property type="entry name" value="Six-hairpin glycosidases"/>
    <property type="match status" value="1"/>
</dbReference>
<dbReference type="EMBL" id="JBHLSS010000095">
    <property type="protein sequence ID" value="MFC0710765.1"/>
    <property type="molecule type" value="Genomic_DNA"/>
</dbReference>
<keyword evidence="3 11" id="KW-0378">Hydrolase</keyword>
<dbReference type="PRINTS" id="PR00844">
    <property type="entry name" value="GLHYDRLASE48"/>
</dbReference>
<dbReference type="RefSeq" id="WP_376947174.1">
    <property type="nucleotide sequence ID" value="NZ_CP171449.1"/>
</dbReference>
<evidence type="ECO:0000256" key="4">
    <source>
        <dbReference type="ARBA" id="ARBA00022837"/>
    </source>
</evidence>
<dbReference type="InterPro" id="IPR000556">
    <property type="entry name" value="Glyco_hydro_48F"/>
</dbReference>
<dbReference type="Pfam" id="PF02011">
    <property type="entry name" value="Glyco_hydro_48"/>
    <property type="match status" value="2"/>
</dbReference>
<dbReference type="PANTHER" id="PTHR11878:SF65">
    <property type="entry name" value="NA_CA-EXCHANGE PROTEIN, ISOFORM G"/>
    <property type="match status" value="1"/>
</dbReference>
<dbReference type="InterPro" id="IPR051171">
    <property type="entry name" value="CaCA"/>
</dbReference>
<dbReference type="InterPro" id="IPR023309">
    <property type="entry name" value="Endo-1-4-beta-glucanase_dom2"/>
</dbReference>
<keyword evidence="9" id="KW-0624">Polysaccharide degradation</keyword>
<reference evidence="11 12" key="1">
    <citation type="submission" date="2024-09" db="EMBL/GenBank/DDBJ databases">
        <authorList>
            <person name="Sun Q."/>
            <person name="Mori K."/>
        </authorList>
    </citation>
    <scope>NUCLEOTIDE SEQUENCE [LARGE SCALE GENOMIC DNA]</scope>
    <source>
        <strain evidence="11 12">NCAIM B.01794</strain>
    </source>
</reference>
<dbReference type="Gene3D" id="2.170.160.10">
    <property type="entry name" value="Endo-1,4-beta-glucanase f. Domain 2"/>
    <property type="match status" value="1"/>
</dbReference>
<evidence type="ECO:0000256" key="5">
    <source>
        <dbReference type="ARBA" id="ARBA00023001"/>
    </source>
</evidence>
<dbReference type="GO" id="GO:0016787">
    <property type="term" value="F:hydrolase activity"/>
    <property type="evidence" value="ECO:0007669"/>
    <property type="project" value="UniProtKB-KW"/>
</dbReference>
<dbReference type="Proteomes" id="UP001589891">
    <property type="component" value="Unassembled WGS sequence"/>
</dbReference>
<keyword evidence="5" id="KW-0136">Cellulose degradation</keyword>
<keyword evidence="2" id="KW-0677">Repeat</keyword>
<dbReference type="InterPro" id="IPR038081">
    <property type="entry name" value="CalX-like_sf"/>
</dbReference>
<proteinExistence type="predicted"/>
<dbReference type="Gene3D" id="4.10.870.10">
    <property type="entry name" value="Endo-1,4-beta-glucanase f. Domain 3"/>
    <property type="match status" value="1"/>
</dbReference>
<keyword evidence="4" id="KW-0106">Calcium</keyword>
<name>A0ABV6SMK5_AZOPA</name>
<keyword evidence="6" id="KW-0813">Transport</keyword>
<evidence type="ECO:0000313" key="12">
    <source>
        <dbReference type="Proteomes" id="UP001589891"/>
    </source>
</evidence>
<keyword evidence="8" id="KW-0326">Glycosidase</keyword>
<evidence type="ECO:0000256" key="1">
    <source>
        <dbReference type="ARBA" id="ARBA00022729"/>
    </source>
</evidence>
<dbReference type="InterPro" id="IPR003644">
    <property type="entry name" value="Calx_beta"/>
</dbReference>
<sequence>MARNAVFVVTLSAASTQTVTVNYETVPDTAMPPEDFTATSGTLTFAPGQTSKTVTVPVRTSDAGQPQETFSLVLSDPVDATIADGSGLCTLPGDVVVDVYLDRFNILYTALHEPANGYFGPPSGAKARTIPYHCPETLINEAPDYGHESVSETASFWVGLEAWKGALSNDWSGYAAAWSSIEANYIPSAANQPTGAYTPGSPATYQPEGDLPSAYPTLPNTGAPVGVDPLYAELQTTYGNGRMYLMHWLIDVDGVYGYHNGDGGETGVYINNYSRGLQESSFETVTHPSWEDFSFGSAYGYLPLFNKNQPIYPEAPFKYGPQWRYTAAPDAEARVVQHAYWAHKFAAAAGSASSVATQDAKAKKMGDYLRYALFDKYYRKIGDYTEAATSDAPYDSCHYLVSWYASWGGEIPATVGAEPTWGFRIGSSEAHQGYQAPDIAYFMATGGGGYTPQSPSAGDIWLGSLYRQIEMLRWLQSPEGPIAGGVSNSWKGRYETPTDGRQTARFYGMFYTYAPVWHDPPSNNWFGFQVWGLQRSADLLLEVADKTSALAVEIRPNLEILLDRFINWTLDHATLTEGGSYSLPSTLSWVSATKVSGQTATAPNLEGVYEYLPTLDWDGTGSYAAFWSASTVPNPSLHCSVVESGVDLGVAASLSRLLIEYAEAKRRMGKFTTAIPGGSHTAQDCYTLARELLDRTWTLFKDSKGLTREEDRADYTRFADPAYVPATFSGTMPNGDAIAAGATFISIRSFMEDDPDWPQIQAYLADPTPENVPTFTYHRFWAQAEYAMACAAMHHYFGDLVGAVA</sequence>
<feature type="domain" description="Calx-beta" evidence="10">
    <location>
        <begin position="6"/>
        <end position="79"/>
    </location>
</feature>
<dbReference type="Gene3D" id="2.60.40.2030">
    <property type="match status" value="1"/>
</dbReference>
<dbReference type="SUPFAM" id="SSF141072">
    <property type="entry name" value="CalX-like"/>
    <property type="match status" value="1"/>
</dbReference>
<comment type="caution">
    <text evidence="11">The sequence shown here is derived from an EMBL/GenBank/DDBJ whole genome shotgun (WGS) entry which is preliminary data.</text>
</comment>
<keyword evidence="6" id="KW-0406">Ion transport</keyword>
<dbReference type="InterPro" id="IPR012341">
    <property type="entry name" value="6hp_glycosidase-like_sf"/>
</dbReference>
<dbReference type="Gene3D" id="1.50.10.10">
    <property type="match status" value="1"/>
</dbReference>
<evidence type="ECO:0000259" key="10">
    <source>
        <dbReference type="Pfam" id="PF03160"/>
    </source>
</evidence>